<reference evidence="2" key="1">
    <citation type="submission" date="2016-10" db="EMBL/GenBank/DDBJ databases">
        <authorList>
            <person name="Varghese N."/>
            <person name="Submissions S."/>
        </authorList>
    </citation>
    <scope>NUCLEOTIDE SEQUENCE [LARGE SCALE GENOMIC DNA]</scope>
    <source>
        <strain evidence="2">CGMCC 1.10370</strain>
    </source>
</reference>
<proteinExistence type="predicted"/>
<name>A0A1I1U242_9FLAO</name>
<gene>
    <name evidence="1" type="ORF">SAMN05216297_110152</name>
</gene>
<keyword evidence="2" id="KW-1185">Reference proteome</keyword>
<sequence length="193" mass="22320">MKLLISTILFIGIFSVNGQNIKIENGCHVIQFANKDSLNSISKLNPIYNKRGFYLLKNGVYDFIIDGKKYFQSLLLKIEKDKFFISKNWQSEESNDFIADSIEVRINQKIQIRMISIDNGVGNLPSRTNLKDYNVTIVPTQEYCSLKSIPITNNGKTYNGHYYFTEIGLKKIKILNKTPYLCEDKGEFILRRN</sequence>
<dbReference type="AlphaFoldDB" id="A0A1I1U242"/>
<evidence type="ECO:0000313" key="1">
    <source>
        <dbReference type="EMBL" id="SFD64941.1"/>
    </source>
</evidence>
<dbReference type="Proteomes" id="UP000199672">
    <property type="component" value="Unassembled WGS sequence"/>
</dbReference>
<organism evidence="1 2">
    <name type="scientific">Flavobacterium phragmitis</name>
    <dbReference type="NCBI Taxonomy" id="739143"/>
    <lineage>
        <taxon>Bacteria</taxon>
        <taxon>Pseudomonadati</taxon>
        <taxon>Bacteroidota</taxon>
        <taxon>Flavobacteriia</taxon>
        <taxon>Flavobacteriales</taxon>
        <taxon>Flavobacteriaceae</taxon>
        <taxon>Flavobacterium</taxon>
    </lineage>
</organism>
<accession>A0A1I1U242</accession>
<dbReference type="OrthoDB" id="1350633at2"/>
<evidence type="ECO:0000313" key="2">
    <source>
        <dbReference type="Proteomes" id="UP000199672"/>
    </source>
</evidence>
<dbReference type="RefSeq" id="WP_091496121.1">
    <property type="nucleotide sequence ID" value="NZ_FOMH01000010.1"/>
</dbReference>
<dbReference type="EMBL" id="FOMH01000010">
    <property type="protein sequence ID" value="SFD64941.1"/>
    <property type="molecule type" value="Genomic_DNA"/>
</dbReference>
<protein>
    <submittedName>
        <fullName evidence="1">Uncharacterized protein</fullName>
    </submittedName>
</protein>